<evidence type="ECO:0000256" key="6">
    <source>
        <dbReference type="SAM" id="MobiDB-lite"/>
    </source>
</evidence>
<evidence type="ECO:0000256" key="3">
    <source>
        <dbReference type="ARBA" id="ARBA00023125"/>
    </source>
</evidence>
<evidence type="ECO:0000259" key="8">
    <source>
        <dbReference type="PROSITE" id="PS51054"/>
    </source>
</evidence>
<dbReference type="PANTHER" id="PTHR10985">
    <property type="entry name" value="BASIC HELIX-LOOP-HELIX TRANSCRIPTION FACTOR, HES-RELATED"/>
    <property type="match status" value="1"/>
</dbReference>
<feature type="region of interest" description="Disordered" evidence="6">
    <location>
        <begin position="551"/>
        <end position="592"/>
    </location>
</feature>
<evidence type="ECO:0000259" key="7">
    <source>
        <dbReference type="PROSITE" id="PS50888"/>
    </source>
</evidence>
<dbReference type="GO" id="GO:0003677">
    <property type="term" value="F:DNA binding"/>
    <property type="evidence" value="ECO:0007669"/>
    <property type="project" value="UniProtKB-KW"/>
</dbReference>
<dbReference type="SMART" id="SM00511">
    <property type="entry name" value="ORANGE"/>
    <property type="match status" value="1"/>
</dbReference>
<evidence type="ECO:0000256" key="2">
    <source>
        <dbReference type="ARBA" id="ARBA00023015"/>
    </source>
</evidence>
<name>A0AAV4JI11_9GAST</name>
<feature type="compositionally biased region" description="Polar residues" evidence="6">
    <location>
        <begin position="570"/>
        <end position="586"/>
    </location>
</feature>
<feature type="compositionally biased region" description="Polar residues" evidence="6">
    <location>
        <begin position="754"/>
        <end position="774"/>
    </location>
</feature>
<dbReference type="GO" id="GO:0046983">
    <property type="term" value="F:protein dimerization activity"/>
    <property type="evidence" value="ECO:0007669"/>
    <property type="project" value="InterPro"/>
</dbReference>
<dbReference type="GO" id="GO:0005634">
    <property type="term" value="C:nucleus"/>
    <property type="evidence" value="ECO:0007669"/>
    <property type="project" value="UniProtKB-SubCell"/>
</dbReference>
<feature type="region of interest" description="Disordered" evidence="6">
    <location>
        <begin position="637"/>
        <end position="775"/>
    </location>
</feature>
<comment type="caution">
    <text evidence="9">The sequence shown here is derived from an EMBL/GenBank/DDBJ whole genome shotgun (WGS) entry which is preliminary data.</text>
</comment>
<gene>
    <name evidence="9" type="ORF">ElyMa_003318100</name>
</gene>
<evidence type="ECO:0000256" key="5">
    <source>
        <dbReference type="ARBA" id="ARBA00023242"/>
    </source>
</evidence>
<dbReference type="SUPFAM" id="SSF47459">
    <property type="entry name" value="HLH, helix-loop-helix DNA-binding domain"/>
    <property type="match status" value="1"/>
</dbReference>
<dbReference type="PROSITE" id="PS51054">
    <property type="entry name" value="ORANGE"/>
    <property type="match status" value="1"/>
</dbReference>
<feature type="compositionally biased region" description="Low complexity" evidence="6">
    <location>
        <begin position="428"/>
        <end position="455"/>
    </location>
</feature>
<dbReference type="InterPro" id="IPR036638">
    <property type="entry name" value="HLH_DNA-bd_sf"/>
</dbReference>
<keyword evidence="3" id="KW-0238">DNA-binding</keyword>
<feature type="region of interest" description="Disordered" evidence="6">
    <location>
        <begin position="1"/>
        <end position="22"/>
    </location>
</feature>
<feature type="compositionally biased region" description="Polar residues" evidence="6">
    <location>
        <begin position="416"/>
        <end position="427"/>
    </location>
</feature>
<protein>
    <submittedName>
        <fullName evidence="9">Transcription factor HES-1</fullName>
    </submittedName>
</protein>
<evidence type="ECO:0000256" key="4">
    <source>
        <dbReference type="ARBA" id="ARBA00023163"/>
    </source>
</evidence>
<dbReference type="EMBL" id="BMAT01006831">
    <property type="protein sequence ID" value="GFS20637.1"/>
    <property type="molecule type" value="Genomic_DNA"/>
</dbReference>
<evidence type="ECO:0000313" key="10">
    <source>
        <dbReference type="Proteomes" id="UP000762676"/>
    </source>
</evidence>
<dbReference type="PROSITE" id="PS50888">
    <property type="entry name" value="BHLH"/>
    <property type="match status" value="1"/>
</dbReference>
<comment type="subcellular location">
    <subcellularLocation>
        <location evidence="1">Nucleus</location>
    </subcellularLocation>
</comment>
<keyword evidence="4" id="KW-0804">Transcription</keyword>
<feature type="domain" description="BHLH" evidence="7">
    <location>
        <begin position="17"/>
        <end position="75"/>
    </location>
</feature>
<feature type="region of interest" description="Disordered" evidence="6">
    <location>
        <begin position="394"/>
        <end position="455"/>
    </location>
</feature>
<feature type="compositionally biased region" description="Polar residues" evidence="6">
    <location>
        <begin position="400"/>
        <end position="409"/>
    </location>
</feature>
<feature type="compositionally biased region" description="Polar residues" evidence="6">
    <location>
        <begin position="708"/>
        <end position="727"/>
    </location>
</feature>
<keyword evidence="2" id="KW-0805">Transcription regulation</keyword>
<dbReference type="AlphaFoldDB" id="A0AAV4JI11"/>
<dbReference type="SMART" id="SM00353">
    <property type="entry name" value="HLH"/>
    <property type="match status" value="1"/>
</dbReference>
<keyword evidence="10" id="KW-1185">Reference proteome</keyword>
<dbReference type="InterPro" id="IPR011598">
    <property type="entry name" value="bHLH_dom"/>
</dbReference>
<dbReference type="InterPro" id="IPR003650">
    <property type="entry name" value="Orange_dom"/>
</dbReference>
<dbReference type="SUPFAM" id="SSF158457">
    <property type="entry name" value="Orange domain-like"/>
    <property type="match status" value="1"/>
</dbReference>
<organism evidence="9 10">
    <name type="scientific">Elysia marginata</name>
    <dbReference type="NCBI Taxonomy" id="1093978"/>
    <lineage>
        <taxon>Eukaryota</taxon>
        <taxon>Metazoa</taxon>
        <taxon>Spiralia</taxon>
        <taxon>Lophotrochozoa</taxon>
        <taxon>Mollusca</taxon>
        <taxon>Gastropoda</taxon>
        <taxon>Heterobranchia</taxon>
        <taxon>Euthyneura</taxon>
        <taxon>Panpulmonata</taxon>
        <taxon>Sacoglossa</taxon>
        <taxon>Placobranchoidea</taxon>
        <taxon>Plakobranchidae</taxon>
        <taxon>Elysia</taxon>
    </lineage>
</organism>
<evidence type="ECO:0000313" key="9">
    <source>
        <dbReference type="EMBL" id="GFS20637.1"/>
    </source>
</evidence>
<dbReference type="Proteomes" id="UP000762676">
    <property type="component" value="Unassembled WGS sequence"/>
</dbReference>
<dbReference type="Gene3D" id="6.10.250.980">
    <property type="match status" value="1"/>
</dbReference>
<sequence>MGSPAVAVAPRKSPPSGRRTNKPLVEKKRRARINGCLGQLKSLILSAMQTEQSTQVSRLEKADILEMTVKYLRHMQRQQVSTAALGSEPEVAAKFSAGYTECATEVIRYMDQAKCVTSDIRSRLESHLVERLRDTVCPPSAALTPVSASGVPISGPAAFVGAKTTQQKQEIAVEKEAANVICPNDSGVSQPIPMVTVNPEPLISSTEAPALAHPQNTTAASTGAPVLSADSTEEYTRHYQTAVDLANMAAGVILPAQNSSTTGSTTTAATLPSFSSPSSASSSSSSRPRLNPDPARCKSISPAQENKKRGKPRKRYNSAECAMLQPLGNSNNTNYNNTVGSGTNSAFTNTNLMDASERPQPVNAHGQSPVRAQENSNNHNNESYLRSLQRPLHIDIPKSPDSTLNNSQKHYLHPGNASTNLPVAPTTSPSSNALRVSSSSPSLLHPSSASLSSSSSAETTIYNYAEDAPPTLLYAYNYNLPHKPNNSRQASNSPRMNYSVVVCQPENDVATTSTAASTLATPHAEKFHATFALEQRQRFNDTTTFYCAPQPSAAQGQEDRTVQHPAGMNAPSNSYPTPTSMPQTQEFRPEESRLDVNNNSSFYVSKQFHCPTFVVSQSQDRSLRKDSGCLQIPSGFYGHNNTANPDNSIKLAPAELSSNPGSQFHGNSRTCTSAHPPHPAETRRGNQSPAVQPLSSSSTKQDSDCVNPHNNGNQHAASMYSLNGQSRSDADPLAPSLHPSHSLISRDNIHRSGVPSSPYHSYNATPSLTTSQDNARPALKKHLLFGQRSEVMRRHCYSSAADDTLGHQHPQTSVASVCRRHPVYGYQYHEEQTRRMTGGEPYGPATQGNGAHAVSTSNLLSAGVSSAKRPCLQSVSDSVAVQHQTVLTSCYRGAHVTDEPLVWRPW</sequence>
<feature type="region of interest" description="Disordered" evidence="6">
    <location>
        <begin position="257"/>
        <end position="381"/>
    </location>
</feature>
<dbReference type="FunFam" id="4.10.280.10:FF:000009">
    <property type="entry name" value="Transcription factor HES-1"/>
    <property type="match status" value="1"/>
</dbReference>
<feature type="compositionally biased region" description="Polar residues" evidence="6">
    <location>
        <begin position="685"/>
        <end position="700"/>
    </location>
</feature>
<proteinExistence type="predicted"/>
<feature type="compositionally biased region" description="Low complexity" evidence="6">
    <location>
        <begin position="259"/>
        <end position="286"/>
    </location>
</feature>
<dbReference type="Gene3D" id="4.10.280.10">
    <property type="entry name" value="Helix-loop-helix DNA-binding domain"/>
    <property type="match status" value="1"/>
</dbReference>
<feature type="domain" description="Orange" evidence="8">
    <location>
        <begin position="95"/>
        <end position="128"/>
    </location>
</feature>
<reference evidence="9 10" key="1">
    <citation type="journal article" date="2021" name="Elife">
        <title>Chloroplast acquisition without the gene transfer in kleptoplastic sea slugs, Plakobranchus ocellatus.</title>
        <authorList>
            <person name="Maeda T."/>
            <person name="Takahashi S."/>
            <person name="Yoshida T."/>
            <person name="Shimamura S."/>
            <person name="Takaki Y."/>
            <person name="Nagai Y."/>
            <person name="Toyoda A."/>
            <person name="Suzuki Y."/>
            <person name="Arimoto A."/>
            <person name="Ishii H."/>
            <person name="Satoh N."/>
            <person name="Nishiyama T."/>
            <person name="Hasebe M."/>
            <person name="Maruyama T."/>
            <person name="Minagawa J."/>
            <person name="Obokata J."/>
            <person name="Shigenobu S."/>
        </authorList>
    </citation>
    <scope>NUCLEOTIDE SEQUENCE [LARGE SCALE GENOMIC DNA]</scope>
</reference>
<keyword evidence="5" id="KW-0539">Nucleus</keyword>
<dbReference type="GO" id="GO:0006355">
    <property type="term" value="P:regulation of DNA-templated transcription"/>
    <property type="evidence" value="ECO:0007669"/>
    <property type="project" value="InterPro"/>
</dbReference>
<dbReference type="InterPro" id="IPR050370">
    <property type="entry name" value="HES_HEY"/>
</dbReference>
<evidence type="ECO:0000256" key="1">
    <source>
        <dbReference type="ARBA" id="ARBA00004123"/>
    </source>
</evidence>
<feature type="compositionally biased region" description="Polar residues" evidence="6">
    <location>
        <begin position="656"/>
        <end position="673"/>
    </location>
</feature>
<dbReference type="Pfam" id="PF07527">
    <property type="entry name" value="Hairy_orange"/>
    <property type="match status" value="1"/>
</dbReference>
<dbReference type="Pfam" id="PF00010">
    <property type="entry name" value="HLH"/>
    <property type="match status" value="1"/>
</dbReference>
<feature type="compositionally biased region" description="Low complexity" evidence="6">
    <location>
        <begin position="328"/>
        <end position="345"/>
    </location>
</feature>
<accession>A0AAV4JI11</accession>